<feature type="domain" description="Glycoside hydrolase family 65 central catalytic" evidence="3">
    <location>
        <begin position="345"/>
        <end position="705"/>
    </location>
</feature>
<evidence type="ECO:0000313" key="7">
    <source>
        <dbReference type="Proteomes" id="UP001595868"/>
    </source>
</evidence>
<dbReference type="Gene3D" id="2.60.420.10">
    <property type="entry name" value="Maltose phosphorylase, domain 3"/>
    <property type="match status" value="1"/>
</dbReference>
<keyword evidence="6" id="KW-0378">Hydrolase</keyword>
<dbReference type="InterPro" id="IPR037018">
    <property type="entry name" value="GH65_N"/>
</dbReference>
<organism evidence="6 7">
    <name type="scientific">Micromonospora zhanjiangensis</name>
    <dbReference type="NCBI Taxonomy" id="1522057"/>
    <lineage>
        <taxon>Bacteria</taxon>
        <taxon>Bacillati</taxon>
        <taxon>Actinomycetota</taxon>
        <taxon>Actinomycetes</taxon>
        <taxon>Micromonosporales</taxon>
        <taxon>Micromonosporaceae</taxon>
        <taxon>Micromonospora</taxon>
    </lineage>
</organism>
<name>A0ABV8KNZ5_9ACTN</name>
<dbReference type="PIRSF" id="PIRSF036289">
    <property type="entry name" value="Glycosyl_hydrolase_malt_phosph"/>
    <property type="match status" value="1"/>
</dbReference>
<dbReference type="InterPro" id="IPR011013">
    <property type="entry name" value="Gal_mutarotase_sf_dom"/>
</dbReference>
<gene>
    <name evidence="6" type="ORF">ACFOX0_17660</name>
</gene>
<dbReference type="Pfam" id="PF03632">
    <property type="entry name" value="Glyco_hydro_65m"/>
    <property type="match status" value="1"/>
</dbReference>
<sequence length="810" mass="91592">MLKRGYVLPPEHLYPPDEWRIVETRYSDEYVSRAETVFALGNGFLGVRGTFEEGRPARSPGTYVNGFHETWPIVHAEEAHGLARVGQTIINVPDSTIFKLYVDDEPLFLATARMQDYRRVLDMQAGTLTREFVWALASGKRVRVRSSRLVSFEHRHLVAMTYEVTVLDHGAPVTISSQVVNRQDSRPVDEIPEQRPSDPRLAKVLPERVLNAQVIEQADGRILLGYRTTNSNMTLAVGVDHVVDADCPFQVEASVDDDGGEILITADAPPGVPIRITKFATYQGSRSIPARELVDRNRRTLDRALRVGFDALVRQQREQLDQFWDRADVRVESRSDQVRRQQAIRWNLFQVAQASWRAENAGISAKGLSGHAYDGHYFWDTEIYVLPFLSYTQPKIAANLLRHRHSMLDRARERAAVMSQKGALFPWRTLTGQEASANFQAGTAQYHINADIAYALRRYSNVQGDLDLIGEVGAEILVETARLWEDLGFYGADGKFHIHGVTGPDEYTTVVNDNTYTNLMARLNLSYAASSVRRLQQEQPDTYIALAHEVGLGPDEVESWERAAAAMHVPYDPERGIHPQDDTFLKREVWDLENTPREKFPLLLHFHPLVIYRYQVIKQADIVLAMFLLGNEFSQEQKQRNYEYYDALTTGDSSLSACVQSILAAEIGNERHALKYFNYALLMDLADIAGNTSDGVHIASSAGVWSSLVFGFGGVRDFDGDLSFEPALPRLWDSLSFSLRFRHRQVRVQLTRDEERYLIDEGEPLEITVRGKQHLLSPGTPLVIRQVPRPRLRQAGARHSEVAEVAEQSA</sequence>
<accession>A0ABV8KNZ5</accession>
<dbReference type="Gene3D" id="1.50.10.10">
    <property type="match status" value="1"/>
</dbReference>
<proteinExistence type="inferred from homology"/>
<keyword evidence="2" id="KW-0326">Glycosidase</keyword>
<comment type="similarity">
    <text evidence="1">Belongs to the glycosyl hydrolase 65 family.</text>
</comment>
<evidence type="ECO:0000256" key="1">
    <source>
        <dbReference type="ARBA" id="ARBA00006768"/>
    </source>
</evidence>
<evidence type="ECO:0000259" key="4">
    <source>
        <dbReference type="Pfam" id="PF03633"/>
    </source>
</evidence>
<dbReference type="Proteomes" id="UP001595868">
    <property type="component" value="Unassembled WGS sequence"/>
</dbReference>
<dbReference type="InterPro" id="IPR005196">
    <property type="entry name" value="Glyco_hydro_65_N"/>
</dbReference>
<reference evidence="7" key="1">
    <citation type="journal article" date="2019" name="Int. J. Syst. Evol. Microbiol.">
        <title>The Global Catalogue of Microorganisms (GCM) 10K type strain sequencing project: providing services to taxonomists for standard genome sequencing and annotation.</title>
        <authorList>
            <consortium name="The Broad Institute Genomics Platform"/>
            <consortium name="The Broad Institute Genome Sequencing Center for Infectious Disease"/>
            <person name="Wu L."/>
            <person name="Ma J."/>
        </authorList>
    </citation>
    <scope>NUCLEOTIDE SEQUENCE [LARGE SCALE GENOMIC DNA]</scope>
    <source>
        <strain evidence="7">2902at01</strain>
    </source>
</reference>
<dbReference type="InterPro" id="IPR005195">
    <property type="entry name" value="Glyco_hydro_65_M"/>
</dbReference>
<dbReference type="InterPro" id="IPR008928">
    <property type="entry name" value="6-hairpin_glycosidase_sf"/>
</dbReference>
<dbReference type="GO" id="GO:0016787">
    <property type="term" value="F:hydrolase activity"/>
    <property type="evidence" value="ECO:0007669"/>
    <property type="project" value="UniProtKB-KW"/>
</dbReference>
<dbReference type="InterPro" id="IPR005194">
    <property type="entry name" value="Glyco_hydro_65_C"/>
</dbReference>
<dbReference type="InterPro" id="IPR012341">
    <property type="entry name" value="6hp_glycosidase-like_sf"/>
</dbReference>
<dbReference type="RefSeq" id="WP_377547057.1">
    <property type="nucleotide sequence ID" value="NZ_JBHSBN010000011.1"/>
</dbReference>
<dbReference type="PANTHER" id="PTHR11051">
    <property type="entry name" value="GLYCOSYL HYDROLASE-RELATED"/>
    <property type="match status" value="1"/>
</dbReference>
<comment type="caution">
    <text evidence="6">The sequence shown here is derived from an EMBL/GenBank/DDBJ whole genome shotgun (WGS) entry which is preliminary data.</text>
</comment>
<dbReference type="EMBL" id="JBHSBN010000011">
    <property type="protein sequence ID" value="MFC4107744.1"/>
    <property type="molecule type" value="Genomic_DNA"/>
</dbReference>
<dbReference type="Pfam" id="PF03636">
    <property type="entry name" value="Glyco_hydro_65N"/>
    <property type="match status" value="1"/>
</dbReference>
<dbReference type="Gene3D" id="2.70.98.40">
    <property type="entry name" value="Glycoside hydrolase, family 65, N-terminal domain"/>
    <property type="match status" value="1"/>
</dbReference>
<dbReference type="Pfam" id="PF03633">
    <property type="entry name" value="Glyco_hydro_65C"/>
    <property type="match status" value="1"/>
</dbReference>
<keyword evidence="7" id="KW-1185">Reference proteome</keyword>
<dbReference type="SUPFAM" id="SSF48208">
    <property type="entry name" value="Six-hairpin glycosidases"/>
    <property type="match status" value="1"/>
</dbReference>
<evidence type="ECO:0000256" key="2">
    <source>
        <dbReference type="ARBA" id="ARBA00023295"/>
    </source>
</evidence>
<protein>
    <submittedName>
        <fullName evidence="6">Glycoside hydrolase family 65 protein</fullName>
    </submittedName>
</protein>
<dbReference type="PANTHER" id="PTHR11051:SF13">
    <property type="entry name" value="GLYCOSYL TRANSFERASE"/>
    <property type="match status" value="1"/>
</dbReference>
<feature type="domain" description="Glycoside hydrolase family 65 N-terminal" evidence="5">
    <location>
        <begin position="23"/>
        <end position="286"/>
    </location>
</feature>
<evidence type="ECO:0000259" key="3">
    <source>
        <dbReference type="Pfam" id="PF03632"/>
    </source>
</evidence>
<feature type="domain" description="Glycoside hydrolase family 65 C-terminal" evidence="4">
    <location>
        <begin position="716"/>
        <end position="776"/>
    </location>
</feature>
<evidence type="ECO:0000259" key="5">
    <source>
        <dbReference type="Pfam" id="PF03636"/>
    </source>
</evidence>
<dbReference type="SUPFAM" id="SSF74650">
    <property type="entry name" value="Galactose mutarotase-like"/>
    <property type="match status" value="1"/>
</dbReference>
<dbReference type="InterPro" id="IPR017045">
    <property type="entry name" value="Malt_Pase/Glycosyl_Hdrlase"/>
</dbReference>
<evidence type="ECO:0000313" key="6">
    <source>
        <dbReference type="EMBL" id="MFC4107744.1"/>
    </source>
</evidence>